<dbReference type="InterPro" id="IPR055148">
    <property type="entry name" value="ZW10_C_2"/>
</dbReference>
<dbReference type="Gene3D" id="1.10.357.150">
    <property type="match status" value="1"/>
</dbReference>
<accession>A0A0L0RW63</accession>
<dbReference type="GO" id="GO:0007094">
    <property type="term" value="P:mitotic spindle assembly checkpoint signaling"/>
    <property type="evidence" value="ECO:0007669"/>
    <property type="project" value="TreeGrafter"/>
</dbReference>
<dbReference type="GO" id="GO:1990423">
    <property type="term" value="C:RZZ complex"/>
    <property type="evidence" value="ECO:0007669"/>
    <property type="project" value="TreeGrafter"/>
</dbReference>
<proteinExistence type="predicted"/>
<feature type="region of interest" description="Disordered" evidence="1">
    <location>
        <begin position="713"/>
        <end position="733"/>
    </location>
</feature>
<dbReference type="GO" id="GO:0006888">
    <property type="term" value="P:endoplasmic reticulum to Golgi vesicle-mediated transport"/>
    <property type="evidence" value="ECO:0007669"/>
    <property type="project" value="TreeGrafter"/>
</dbReference>
<evidence type="ECO:0000313" key="5">
    <source>
        <dbReference type="Proteomes" id="UP000054350"/>
    </source>
</evidence>
<dbReference type="InterPro" id="IPR048343">
    <property type="entry name" value="ZW10_C"/>
</dbReference>
<dbReference type="Pfam" id="PF22766">
    <property type="entry name" value="ZW10_C2"/>
    <property type="match status" value="1"/>
</dbReference>
<dbReference type="STRING" id="578462.A0A0L0RW63"/>
<dbReference type="OrthoDB" id="534815at2759"/>
<dbReference type="PANTHER" id="PTHR12205:SF0">
    <property type="entry name" value="CENTROMERE_KINETOCHORE PROTEIN ZW10 HOMOLOG"/>
    <property type="match status" value="1"/>
</dbReference>
<dbReference type="InterPro" id="IPR046362">
    <property type="entry name" value="Zw10/DSL1_C_sf"/>
</dbReference>
<protein>
    <submittedName>
        <fullName evidence="4">Uncharacterized protein</fullName>
    </submittedName>
</protein>
<reference evidence="4 5" key="1">
    <citation type="submission" date="2009-11" db="EMBL/GenBank/DDBJ databases">
        <title>Annotation of Allomyces macrogynus ATCC 38327.</title>
        <authorList>
            <consortium name="The Broad Institute Genome Sequencing Platform"/>
            <person name="Russ C."/>
            <person name="Cuomo C."/>
            <person name="Burger G."/>
            <person name="Gray M.W."/>
            <person name="Holland P.W.H."/>
            <person name="King N."/>
            <person name="Lang F.B.F."/>
            <person name="Roger A.J."/>
            <person name="Ruiz-Trillo I."/>
            <person name="Young S.K."/>
            <person name="Zeng Q."/>
            <person name="Gargeya S."/>
            <person name="Fitzgerald M."/>
            <person name="Haas B."/>
            <person name="Abouelleil A."/>
            <person name="Alvarado L."/>
            <person name="Arachchi H.M."/>
            <person name="Berlin A."/>
            <person name="Chapman S.B."/>
            <person name="Gearin G."/>
            <person name="Goldberg J."/>
            <person name="Griggs A."/>
            <person name="Gujja S."/>
            <person name="Hansen M."/>
            <person name="Heiman D."/>
            <person name="Howarth C."/>
            <person name="Larimer J."/>
            <person name="Lui A."/>
            <person name="MacDonald P.J.P."/>
            <person name="McCowen C."/>
            <person name="Montmayeur A."/>
            <person name="Murphy C."/>
            <person name="Neiman D."/>
            <person name="Pearson M."/>
            <person name="Priest M."/>
            <person name="Roberts A."/>
            <person name="Saif S."/>
            <person name="Shea T."/>
            <person name="Sisk P."/>
            <person name="Stolte C."/>
            <person name="Sykes S."/>
            <person name="Wortman J."/>
            <person name="Nusbaum C."/>
            <person name="Birren B."/>
        </authorList>
    </citation>
    <scope>NUCLEOTIDE SEQUENCE [LARGE SCALE GENOMIC DNA]</scope>
    <source>
        <strain evidence="4 5">ATCC 38327</strain>
    </source>
</reference>
<dbReference type="PANTHER" id="PTHR12205">
    <property type="entry name" value="CENTROMERE/KINETOCHORE PROTEIN ZW10"/>
    <property type="match status" value="1"/>
</dbReference>
<evidence type="ECO:0000313" key="4">
    <source>
        <dbReference type="EMBL" id="KNE54553.1"/>
    </source>
</evidence>
<evidence type="ECO:0000259" key="2">
    <source>
        <dbReference type="Pfam" id="PF20666"/>
    </source>
</evidence>
<dbReference type="GO" id="GO:0005737">
    <property type="term" value="C:cytoplasm"/>
    <property type="evidence" value="ECO:0007669"/>
    <property type="project" value="GOC"/>
</dbReference>
<dbReference type="AlphaFoldDB" id="A0A0L0RW63"/>
<dbReference type="EMBL" id="GG745328">
    <property type="protein sequence ID" value="KNE54553.1"/>
    <property type="molecule type" value="Genomic_DNA"/>
</dbReference>
<organism evidence="4 5">
    <name type="scientific">Allomyces macrogynus (strain ATCC 38327)</name>
    <name type="common">Allomyces javanicus var. macrogynus</name>
    <dbReference type="NCBI Taxonomy" id="578462"/>
    <lineage>
        <taxon>Eukaryota</taxon>
        <taxon>Fungi</taxon>
        <taxon>Fungi incertae sedis</taxon>
        <taxon>Blastocladiomycota</taxon>
        <taxon>Blastocladiomycetes</taxon>
        <taxon>Blastocladiales</taxon>
        <taxon>Blastocladiaceae</taxon>
        <taxon>Allomyces</taxon>
    </lineage>
</organism>
<sequence length="795" mass="87889">MESPRRRRSRPSDQHFLSTPANVINHAKERSVQIRTALQQVINSWNHDYLDFFKPVAITERDIVVIQEQLGNVIAQQPDHVEVAEQLRLEYDLLKVAWTVIQAVMDVEVMFDGEDIVSCASLVHEMVEGSDIFAKEDHKLDPAMVDLLAARIDLFRTKLSQRLGDLTAHAFSVAVTPTGKRVERSIRFRRVVPSNPFSSFIPDDSAPAQVPVIEVLNALEIAQELETVVGHFVGALFDQAVTPLLRCDGIYDLKTTVEAETATLTLELDPQAVVVPTGDPAILSRPFEHVASIARFIKGQLFDVFEADGHGQSSSVAKFRGAFRNAWSARATPLLITAVLDQIPEDRAALDAYLEVMGDELAGLESTLADCRLTSTDDFGFRLADVMTLVLPSFTRKRRAGLLRSVQAVLASREQNVVRAQSNPAIAFGPESKNSGAAAANAGSKAGGKVGVEDDNVGIQFPDCLVTVQTQTLLDMLYEIIQRVSPSSQPTSQSGSVAIHERQRDAMEVDRDPLAIIEAFDSVRDLIRLWHAMTSAQWVAATEASPRAAALIYNNALFLAHHVLTLVQPFRAQVRSDDEKAVFRIMDLVPLLRRLGDKVLQAMITIQYEEIHHRLGRLPRLDEALDARHVESTRRLLRGIMQHFRDLEVAWKSCLPNNVYLRIMGHLLDSFYTTLVTRVLAMSTITKPAGNSLRFLLVECGKVDAFFQVSASTPPTSSLAPRPGGTAPSPPAFGAASAAGGSSALVARHCPQHKRLTELVSFLSLLSRDQAIQAVSNYREFSKEELMQLIERRQF</sequence>
<evidence type="ECO:0000259" key="3">
    <source>
        <dbReference type="Pfam" id="PF22766"/>
    </source>
</evidence>
<keyword evidence="5" id="KW-1185">Reference proteome</keyword>
<dbReference type="Proteomes" id="UP000054350">
    <property type="component" value="Unassembled WGS sequence"/>
</dbReference>
<reference evidence="5" key="2">
    <citation type="submission" date="2009-11" db="EMBL/GenBank/DDBJ databases">
        <title>The Genome Sequence of Allomyces macrogynus strain ATCC 38327.</title>
        <authorList>
            <consortium name="The Broad Institute Genome Sequencing Platform"/>
            <person name="Russ C."/>
            <person name="Cuomo C."/>
            <person name="Shea T."/>
            <person name="Young S.K."/>
            <person name="Zeng Q."/>
            <person name="Koehrsen M."/>
            <person name="Haas B."/>
            <person name="Borodovsky M."/>
            <person name="Guigo R."/>
            <person name="Alvarado L."/>
            <person name="Berlin A."/>
            <person name="Borenstein D."/>
            <person name="Chen Z."/>
            <person name="Engels R."/>
            <person name="Freedman E."/>
            <person name="Gellesch M."/>
            <person name="Goldberg J."/>
            <person name="Griggs A."/>
            <person name="Gujja S."/>
            <person name="Heiman D."/>
            <person name="Hepburn T."/>
            <person name="Howarth C."/>
            <person name="Jen D."/>
            <person name="Larson L."/>
            <person name="Lewis B."/>
            <person name="Mehta T."/>
            <person name="Park D."/>
            <person name="Pearson M."/>
            <person name="Roberts A."/>
            <person name="Saif S."/>
            <person name="Shenoy N."/>
            <person name="Sisk P."/>
            <person name="Stolte C."/>
            <person name="Sykes S."/>
            <person name="Walk T."/>
            <person name="White J."/>
            <person name="Yandava C."/>
            <person name="Burger G."/>
            <person name="Gray M.W."/>
            <person name="Holland P.W.H."/>
            <person name="King N."/>
            <person name="Lang F.B.F."/>
            <person name="Roger A.J."/>
            <person name="Ruiz-Trillo I."/>
            <person name="Lander E."/>
            <person name="Nusbaum C."/>
        </authorList>
    </citation>
    <scope>NUCLEOTIDE SEQUENCE [LARGE SCALE GENOMIC DNA]</scope>
    <source>
        <strain evidence="5">ATCC 38327</strain>
    </source>
</reference>
<dbReference type="VEuPathDB" id="FungiDB:AMAG_00522"/>
<dbReference type="Pfam" id="PF20666">
    <property type="entry name" value="ZW10_C"/>
    <property type="match status" value="1"/>
</dbReference>
<gene>
    <name evidence="4" type="ORF">AMAG_00522</name>
</gene>
<dbReference type="eggNOG" id="KOG2163">
    <property type="taxonomic scope" value="Eukaryota"/>
</dbReference>
<name>A0A0L0RW63_ALLM3</name>
<evidence type="ECO:0000256" key="1">
    <source>
        <dbReference type="SAM" id="MobiDB-lite"/>
    </source>
</evidence>
<feature type="domain" description="ZW10 C-terminal helical" evidence="3">
    <location>
        <begin position="636"/>
        <end position="697"/>
    </location>
</feature>
<feature type="domain" description="Centromere/kinetochore protein zw10 C-terminal" evidence="2">
    <location>
        <begin position="517"/>
        <end position="611"/>
    </location>
</feature>